<accession>A0A2G8L985</accession>
<evidence type="ECO:0000256" key="4">
    <source>
        <dbReference type="ARBA" id="ARBA00004906"/>
    </source>
</evidence>
<name>A0A2G8L985_STIJA</name>
<keyword evidence="10 16" id="KW-0863">Zinc-finger</keyword>
<sequence length="770" mass="86238">MAKEGKDMDKKLSSRNGSVAPEAKGKDYNGKSNSNRHQRFHGKRREPWSADGNLQPKYQPPVPKPRNKSFEKRVRGNQNWSGRRDEVTQAQRAEFGSALPQGSKKINLNHLLNFKLEPRGGQQHHGRTSNRGQWSTRNKWGSYKHTRYNKEQFLQANCQFVVKSNGDYKVHMLDADAIVDWDVVEQVRLLGHEVPSCPICLYPPSAAQITRCGHIFCWSCILHYLALSDKTWRKCPICYESVIKKDLKSVVATEQHLFKPGDEITMCLMKRQRGSVVSQPVYLGEDLEDVVNPYNILERKNKTCYVKLLTASLEEVKHLILSSERAALEKQLSDNDDELEGTFIRAALDSLKEREELLSGGIPSIKSEVKESPALPSKSASSASDEEEHFTISAAPSDEDYLVYASAFSDEEAEEKTQEDIGGGGDNSESTLAQTDEDVEGKESFSGTVGESPILESLEPVSPGGLSSTDEVGKTRYPTTSESTEGEFEESFPAPSPKGRQSQKTHTYYFYQSDDGQPIFIHPLNVRCLVQQYGSLDKCPLTIKAKIVEMEHMSMTEDIRHRLRYMVHLPLTSNFSVCELDLKPPVLSEETISLFQDDFLKRNKARDRKLKEEKRRERRMQAEMDRSYGIYPSARYSLKSNHQFPSVGPSTVSDDQLTVSSGSGTSSPALLHPVGQCGRGYDISCVCRYHSTTPISRKHVRHLSCPSSSILCTGQAKPGPHKRVSVVQPSVETVKQGGDGSMRVRMRTTSRPSVSGCLSDAIQDALDKLH</sequence>
<dbReference type="EMBL" id="MRZV01000163">
    <property type="protein sequence ID" value="PIK56804.1"/>
    <property type="molecule type" value="Genomic_DNA"/>
</dbReference>
<dbReference type="Proteomes" id="UP000230750">
    <property type="component" value="Unassembled WGS sequence"/>
</dbReference>
<feature type="region of interest" description="Disordered" evidence="17">
    <location>
        <begin position="1"/>
        <end position="89"/>
    </location>
</feature>
<evidence type="ECO:0000256" key="14">
    <source>
        <dbReference type="ARBA" id="ARBA00035131"/>
    </source>
</evidence>
<keyword evidence="11" id="KW-0833">Ubl conjugation pathway</keyword>
<dbReference type="InterPro" id="IPR018957">
    <property type="entry name" value="Znf_C3HC4_RING-type"/>
</dbReference>
<feature type="domain" description="RING-type" evidence="18">
    <location>
        <begin position="197"/>
        <end position="238"/>
    </location>
</feature>
<proteinExistence type="inferred from homology"/>
<feature type="compositionally biased region" description="Basic residues" evidence="17">
    <location>
        <begin position="34"/>
        <end position="44"/>
    </location>
</feature>
<keyword evidence="9" id="KW-0479">Metal-binding</keyword>
<feature type="compositionally biased region" description="Basic and acidic residues" evidence="17">
    <location>
        <begin position="1"/>
        <end position="12"/>
    </location>
</feature>
<dbReference type="GO" id="GO:0008270">
    <property type="term" value="F:zinc ion binding"/>
    <property type="evidence" value="ECO:0007669"/>
    <property type="project" value="UniProtKB-KW"/>
</dbReference>
<evidence type="ECO:0000259" key="18">
    <source>
        <dbReference type="PROSITE" id="PS50089"/>
    </source>
</evidence>
<keyword evidence="7" id="KW-0963">Cytoplasm</keyword>
<dbReference type="CDD" id="cd16536">
    <property type="entry name" value="RING-HC_RNF10"/>
    <property type="match status" value="1"/>
</dbReference>
<feature type="region of interest" description="Disordered" evidence="17">
    <location>
        <begin position="645"/>
        <end position="665"/>
    </location>
</feature>
<comment type="subcellular location">
    <subcellularLocation>
        <location evidence="3">Cytoplasm</location>
    </subcellularLocation>
    <subcellularLocation>
        <location evidence="2">Nucleus</location>
    </subcellularLocation>
</comment>
<evidence type="ECO:0000256" key="9">
    <source>
        <dbReference type="ARBA" id="ARBA00022723"/>
    </source>
</evidence>
<dbReference type="GO" id="GO:0005737">
    <property type="term" value="C:cytoplasm"/>
    <property type="evidence" value="ECO:0007669"/>
    <property type="project" value="UniProtKB-SubCell"/>
</dbReference>
<dbReference type="InterPro" id="IPR013083">
    <property type="entry name" value="Znf_RING/FYVE/PHD"/>
</dbReference>
<dbReference type="GO" id="GO:0045944">
    <property type="term" value="P:positive regulation of transcription by RNA polymerase II"/>
    <property type="evidence" value="ECO:0007669"/>
    <property type="project" value="TreeGrafter"/>
</dbReference>
<dbReference type="PANTHER" id="PTHR12983">
    <property type="entry name" value="RING FINGER 10 FAMILY MEMBER"/>
    <property type="match status" value="1"/>
</dbReference>
<dbReference type="Gene3D" id="3.30.40.10">
    <property type="entry name" value="Zinc/RING finger domain, C3HC4 (zinc finger)"/>
    <property type="match status" value="1"/>
</dbReference>
<keyword evidence="12" id="KW-0862">Zinc</keyword>
<evidence type="ECO:0000256" key="11">
    <source>
        <dbReference type="ARBA" id="ARBA00022786"/>
    </source>
</evidence>
<dbReference type="FunFam" id="3.30.40.10:FF:000112">
    <property type="entry name" value="RING finger protein 10"/>
    <property type="match status" value="1"/>
</dbReference>
<dbReference type="SMART" id="SM00184">
    <property type="entry name" value="RING"/>
    <property type="match status" value="1"/>
</dbReference>
<evidence type="ECO:0000256" key="12">
    <source>
        <dbReference type="ARBA" id="ARBA00022833"/>
    </source>
</evidence>
<evidence type="ECO:0000256" key="1">
    <source>
        <dbReference type="ARBA" id="ARBA00000900"/>
    </source>
</evidence>
<dbReference type="OrthoDB" id="10064108at2759"/>
<keyword evidence="8" id="KW-0808">Transferase</keyword>
<feature type="region of interest" description="Disordered" evidence="17">
    <location>
        <begin position="362"/>
        <end position="396"/>
    </location>
</feature>
<dbReference type="PROSITE" id="PS00518">
    <property type="entry name" value="ZF_RING_1"/>
    <property type="match status" value="1"/>
</dbReference>
<comment type="catalytic activity">
    <reaction evidence="1">
        <text>S-ubiquitinyl-[E2 ubiquitin-conjugating enzyme]-L-cysteine + [acceptor protein]-L-lysine = [E2 ubiquitin-conjugating enzyme]-L-cysteine + N(6)-ubiquitinyl-[acceptor protein]-L-lysine.</text>
        <dbReference type="EC" id="2.3.2.27"/>
    </reaction>
</comment>
<comment type="similarity">
    <text evidence="5">Belongs to the RNF10 family.</text>
</comment>
<evidence type="ECO:0000256" key="10">
    <source>
        <dbReference type="ARBA" id="ARBA00022771"/>
    </source>
</evidence>
<dbReference type="STRING" id="307972.A0A2G8L985"/>
<organism evidence="19 20">
    <name type="scientific">Stichopus japonicus</name>
    <name type="common">Sea cucumber</name>
    <dbReference type="NCBI Taxonomy" id="307972"/>
    <lineage>
        <taxon>Eukaryota</taxon>
        <taxon>Metazoa</taxon>
        <taxon>Echinodermata</taxon>
        <taxon>Eleutherozoa</taxon>
        <taxon>Echinozoa</taxon>
        <taxon>Holothuroidea</taxon>
        <taxon>Aspidochirotacea</taxon>
        <taxon>Aspidochirotida</taxon>
        <taxon>Stichopodidae</taxon>
        <taxon>Apostichopus</taxon>
    </lineage>
</organism>
<dbReference type="InterPro" id="IPR017907">
    <property type="entry name" value="Znf_RING_CS"/>
</dbReference>
<reference evidence="19 20" key="1">
    <citation type="journal article" date="2017" name="PLoS Biol.">
        <title>The sea cucumber genome provides insights into morphological evolution and visceral regeneration.</title>
        <authorList>
            <person name="Zhang X."/>
            <person name="Sun L."/>
            <person name="Yuan J."/>
            <person name="Sun Y."/>
            <person name="Gao Y."/>
            <person name="Zhang L."/>
            <person name="Li S."/>
            <person name="Dai H."/>
            <person name="Hamel J.F."/>
            <person name="Liu C."/>
            <person name="Yu Y."/>
            <person name="Liu S."/>
            <person name="Lin W."/>
            <person name="Guo K."/>
            <person name="Jin S."/>
            <person name="Xu P."/>
            <person name="Storey K.B."/>
            <person name="Huan P."/>
            <person name="Zhang T."/>
            <person name="Zhou Y."/>
            <person name="Zhang J."/>
            <person name="Lin C."/>
            <person name="Li X."/>
            <person name="Xing L."/>
            <person name="Huo D."/>
            <person name="Sun M."/>
            <person name="Wang L."/>
            <person name="Mercier A."/>
            <person name="Li F."/>
            <person name="Yang H."/>
            <person name="Xiang J."/>
        </authorList>
    </citation>
    <scope>NUCLEOTIDE SEQUENCE [LARGE SCALE GENOMIC DNA]</scope>
    <source>
        <strain evidence="19">Shaxun</strain>
        <tissue evidence="19">Muscle</tissue>
    </source>
</reference>
<dbReference type="Pfam" id="PF00097">
    <property type="entry name" value="zf-C3HC4"/>
    <property type="match status" value="1"/>
</dbReference>
<evidence type="ECO:0000313" key="20">
    <source>
        <dbReference type="Proteomes" id="UP000230750"/>
    </source>
</evidence>
<dbReference type="SUPFAM" id="SSF57850">
    <property type="entry name" value="RING/U-box"/>
    <property type="match status" value="1"/>
</dbReference>
<evidence type="ECO:0000256" key="7">
    <source>
        <dbReference type="ARBA" id="ARBA00022490"/>
    </source>
</evidence>
<evidence type="ECO:0000256" key="2">
    <source>
        <dbReference type="ARBA" id="ARBA00004123"/>
    </source>
</evidence>
<evidence type="ECO:0000256" key="5">
    <source>
        <dbReference type="ARBA" id="ARBA00008117"/>
    </source>
</evidence>
<dbReference type="GO" id="GO:0005634">
    <property type="term" value="C:nucleus"/>
    <property type="evidence" value="ECO:0007669"/>
    <property type="project" value="UniProtKB-SubCell"/>
</dbReference>
<evidence type="ECO:0000256" key="6">
    <source>
        <dbReference type="ARBA" id="ARBA00012483"/>
    </source>
</evidence>
<gene>
    <name evidence="19" type="ORF">BSL78_06273</name>
</gene>
<feature type="region of interest" description="Disordered" evidence="17">
    <location>
        <begin position="410"/>
        <end position="502"/>
    </location>
</feature>
<evidence type="ECO:0000256" key="8">
    <source>
        <dbReference type="ARBA" id="ARBA00022679"/>
    </source>
</evidence>
<dbReference type="EC" id="2.3.2.27" evidence="6"/>
<evidence type="ECO:0000256" key="3">
    <source>
        <dbReference type="ARBA" id="ARBA00004496"/>
    </source>
</evidence>
<dbReference type="PANTHER" id="PTHR12983:SF9">
    <property type="entry name" value="E3 UBIQUITIN-PROTEIN LIGASE RNF10"/>
    <property type="match status" value="1"/>
</dbReference>
<evidence type="ECO:0000256" key="17">
    <source>
        <dbReference type="SAM" id="MobiDB-lite"/>
    </source>
</evidence>
<comment type="pathway">
    <text evidence="4">Protein modification; protein ubiquitination.</text>
</comment>
<dbReference type="GO" id="GO:0000976">
    <property type="term" value="F:transcription cis-regulatory region binding"/>
    <property type="evidence" value="ECO:0007669"/>
    <property type="project" value="TreeGrafter"/>
</dbReference>
<keyword evidence="20" id="KW-1185">Reference proteome</keyword>
<protein>
    <recommendedName>
        <fullName evidence="14">E3 ubiquitin-protein ligase RNF10</fullName>
        <ecNumber evidence="6">2.3.2.27</ecNumber>
    </recommendedName>
    <alternativeName>
        <fullName evidence="15">RING finger protein 10</fullName>
    </alternativeName>
</protein>
<keyword evidence="13" id="KW-0539">Nucleus</keyword>
<dbReference type="GO" id="GO:0061630">
    <property type="term" value="F:ubiquitin protein ligase activity"/>
    <property type="evidence" value="ECO:0007669"/>
    <property type="project" value="UniProtKB-EC"/>
</dbReference>
<evidence type="ECO:0000256" key="15">
    <source>
        <dbReference type="ARBA" id="ARBA00035390"/>
    </source>
</evidence>
<feature type="compositionally biased region" description="Low complexity" evidence="17">
    <location>
        <begin position="372"/>
        <end position="383"/>
    </location>
</feature>
<evidence type="ECO:0000256" key="13">
    <source>
        <dbReference type="ARBA" id="ARBA00023242"/>
    </source>
</evidence>
<dbReference type="AlphaFoldDB" id="A0A2G8L985"/>
<comment type="caution">
    <text evidence="19">The sequence shown here is derived from an EMBL/GenBank/DDBJ whole genome shotgun (WGS) entry which is preliminary data.</text>
</comment>
<evidence type="ECO:0000256" key="16">
    <source>
        <dbReference type="PROSITE-ProRule" id="PRU00175"/>
    </source>
</evidence>
<dbReference type="InterPro" id="IPR001841">
    <property type="entry name" value="Znf_RING"/>
</dbReference>
<dbReference type="PROSITE" id="PS50089">
    <property type="entry name" value="ZF_RING_2"/>
    <property type="match status" value="1"/>
</dbReference>
<evidence type="ECO:0000313" key="19">
    <source>
        <dbReference type="EMBL" id="PIK56804.1"/>
    </source>
</evidence>
<dbReference type="InterPro" id="IPR039739">
    <property type="entry name" value="MAG2/RNF10"/>
</dbReference>